<comment type="catalytic activity">
    <reaction evidence="9">
        <text>prostaglandin E1 + NAD(+) = 15-oxoprostaglandin E1 + NADH + H(+)</text>
        <dbReference type="Rhea" id="RHEA:16477"/>
        <dbReference type="ChEBI" id="CHEBI:15378"/>
        <dbReference type="ChEBI" id="CHEBI:57397"/>
        <dbReference type="ChEBI" id="CHEBI:57401"/>
        <dbReference type="ChEBI" id="CHEBI:57540"/>
        <dbReference type="ChEBI" id="CHEBI:57945"/>
    </reaction>
    <physiologicalReaction direction="left-to-right" evidence="9">
        <dbReference type="Rhea" id="RHEA:16478"/>
    </physiologicalReaction>
</comment>
<dbReference type="GO" id="GO:0005737">
    <property type="term" value="C:cytoplasm"/>
    <property type="evidence" value="ECO:0007669"/>
    <property type="project" value="TreeGrafter"/>
</dbReference>
<evidence type="ECO:0000256" key="2">
    <source>
        <dbReference type="ARBA" id="ARBA00023002"/>
    </source>
</evidence>
<comment type="catalytic activity">
    <reaction evidence="14">
        <text>resolvin D1 + NAD(+) = 17-oxoresolvin D1 + NADH + H(+)</text>
        <dbReference type="Rhea" id="RHEA:50128"/>
        <dbReference type="ChEBI" id="CHEBI:15378"/>
        <dbReference type="ChEBI" id="CHEBI:57540"/>
        <dbReference type="ChEBI" id="CHEBI:57945"/>
        <dbReference type="ChEBI" id="CHEBI:132079"/>
        <dbReference type="ChEBI" id="CHEBI:132081"/>
    </reaction>
    <physiologicalReaction direction="left-to-right" evidence="14">
        <dbReference type="Rhea" id="RHEA:50129"/>
    </physiologicalReaction>
</comment>
<comment type="catalytic activity">
    <reaction evidence="16">
        <text>lipoxin A4 + NAD(+) = 15-oxo-(5S,6R)-dihydroxy-(7E,9E,11Z,13E)-eicosatetraenoate + NADH + H(+)</text>
        <dbReference type="Rhea" id="RHEA:41572"/>
        <dbReference type="ChEBI" id="CHEBI:15378"/>
        <dbReference type="ChEBI" id="CHEBI:57540"/>
        <dbReference type="ChEBI" id="CHEBI:57945"/>
        <dbReference type="ChEBI" id="CHEBI:67026"/>
        <dbReference type="ChEBI" id="CHEBI:78311"/>
    </reaction>
    <physiologicalReaction direction="left-to-right" evidence="16">
        <dbReference type="Rhea" id="RHEA:41573"/>
    </physiologicalReaction>
</comment>
<comment type="catalytic activity">
    <reaction evidence="19">
        <text>resolvin D2 + NAD(+) = 16-oxoresolvin D2 + NADH + H(+)</text>
        <dbReference type="Rhea" id="RHEA:53588"/>
        <dbReference type="ChEBI" id="CHEBI:15378"/>
        <dbReference type="ChEBI" id="CHEBI:57540"/>
        <dbReference type="ChEBI" id="CHEBI:57945"/>
        <dbReference type="ChEBI" id="CHEBI:133367"/>
        <dbReference type="ChEBI" id="CHEBI:137498"/>
    </reaction>
    <physiologicalReaction direction="left-to-right" evidence="19">
        <dbReference type="Rhea" id="RHEA:53589"/>
    </physiologicalReaction>
</comment>
<evidence type="ECO:0000256" key="20">
    <source>
        <dbReference type="ARBA" id="ARBA00049151"/>
    </source>
</evidence>
<evidence type="ECO:0000256" key="17">
    <source>
        <dbReference type="ARBA" id="ARBA00048611"/>
    </source>
</evidence>
<comment type="similarity">
    <text evidence="1 22">Belongs to the short-chain dehydrogenases/reductases (SDR) family.</text>
</comment>
<evidence type="ECO:0000256" key="9">
    <source>
        <dbReference type="ARBA" id="ARBA00047325"/>
    </source>
</evidence>
<name>A0A9P0MI33_NEZVI</name>
<gene>
    <name evidence="23" type="ORF">NEZAVI_LOCUS8133</name>
</gene>
<evidence type="ECO:0000256" key="10">
    <source>
        <dbReference type="ARBA" id="ARBA00047672"/>
    </source>
</evidence>
<keyword evidence="2" id="KW-0560">Oxidoreductase</keyword>
<comment type="catalytic activity">
    <reaction evidence="12">
        <text>15-oxo-(5S,6R)-dihydroxy-(7E,9E,11Z)-eicosatrienoate + NADH + H(+) = (5S,6R,15S)-trihydroxy-(7E,9E,11Z)-eicosatrienoate + NAD(+)</text>
        <dbReference type="Rhea" id="RHEA:41596"/>
        <dbReference type="ChEBI" id="CHEBI:15378"/>
        <dbReference type="ChEBI" id="CHEBI:57540"/>
        <dbReference type="ChEBI" id="CHEBI:57945"/>
        <dbReference type="ChEBI" id="CHEBI:78325"/>
        <dbReference type="ChEBI" id="CHEBI:78329"/>
    </reaction>
    <physiologicalReaction direction="left-to-right" evidence="12">
        <dbReference type="Rhea" id="RHEA:41597"/>
    </physiologicalReaction>
</comment>
<evidence type="ECO:0000256" key="11">
    <source>
        <dbReference type="ARBA" id="ARBA00048008"/>
    </source>
</evidence>
<dbReference type="EMBL" id="OV725080">
    <property type="protein sequence ID" value="CAH1398498.1"/>
    <property type="molecule type" value="Genomic_DNA"/>
</dbReference>
<dbReference type="SUPFAM" id="SSF51735">
    <property type="entry name" value="NAD(P)-binding Rossmann-fold domains"/>
    <property type="match status" value="1"/>
</dbReference>
<dbReference type="PROSITE" id="PS00061">
    <property type="entry name" value="ADH_SHORT"/>
    <property type="match status" value="1"/>
</dbReference>
<dbReference type="InterPro" id="IPR002347">
    <property type="entry name" value="SDR_fam"/>
</dbReference>
<dbReference type="PANTHER" id="PTHR44229">
    <property type="entry name" value="15-HYDROXYPROSTAGLANDIN DEHYDROGENASE [NAD(+)]"/>
    <property type="match status" value="1"/>
</dbReference>
<evidence type="ECO:0000256" key="3">
    <source>
        <dbReference type="ARBA" id="ARBA00038968"/>
    </source>
</evidence>
<evidence type="ECO:0000256" key="7">
    <source>
        <dbReference type="ARBA" id="ARBA00042026"/>
    </source>
</evidence>
<evidence type="ECO:0000256" key="8">
    <source>
        <dbReference type="ARBA" id="ARBA00045705"/>
    </source>
</evidence>
<dbReference type="EC" id="1.1.1.141" evidence="3"/>
<evidence type="ECO:0000313" key="23">
    <source>
        <dbReference type="EMBL" id="CAH1398498.1"/>
    </source>
</evidence>
<comment type="catalytic activity">
    <reaction evidence="15">
        <text>resolvin D2 + NAD(+) = 7-oxoresolvin D2 + NADH + H(+)</text>
        <dbReference type="Rhea" id="RHEA:53584"/>
        <dbReference type="ChEBI" id="CHEBI:15378"/>
        <dbReference type="ChEBI" id="CHEBI:57540"/>
        <dbReference type="ChEBI" id="CHEBI:57945"/>
        <dbReference type="ChEBI" id="CHEBI:133367"/>
        <dbReference type="ChEBI" id="CHEBI:137497"/>
    </reaction>
    <physiologicalReaction direction="left-to-right" evidence="15">
        <dbReference type="Rhea" id="RHEA:53585"/>
    </physiologicalReaction>
</comment>
<dbReference type="GO" id="GO:0047034">
    <property type="term" value="F:15-hydroxyicosatetraenoate dehydrogenase activity"/>
    <property type="evidence" value="ECO:0007669"/>
    <property type="project" value="UniProtKB-EC"/>
</dbReference>
<dbReference type="Proteomes" id="UP001152798">
    <property type="component" value="Chromosome 4"/>
</dbReference>
<evidence type="ECO:0000256" key="13">
    <source>
        <dbReference type="ARBA" id="ARBA00048144"/>
    </source>
</evidence>
<proteinExistence type="inferred from homology"/>
<evidence type="ECO:0000256" key="14">
    <source>
        <dbReference type="ARBA" id="ARBA00048170"/>
    </source>
</evidence>
<reference evidence="23" key="1">
    <citation type="submission" date="2022-01" db="EMBL/GenBank/DDBJ databases">
        <authorList>
            <person name="King R."/>
        </authorList>
    </citation>
    <scope>NUCLEOTIDE SEQUENCE</scope>
</reference>
<evidence type="ECO:0000256" key="19">
    <source>
        <dbReference type="ARBA" id="ARBA00048921"/>
    </source>
</evidence>
<accession>A0A9P0MI33</accession>
<dbReference type="GO" id="GO:0016404">
    <property type="term" value="F:15-hydroxyprostaglandin dehydrogenase (NAD+) activity"/>
    <property type="evidence" value="ECO:0007669"/>
    <property type="project" value="UniProtKB-EC"/>
</dbReference>
<comment type="catalytic activity">
    <reaction evidence="18">
        <text>prostaglandin E2 + NAD(+) = 15-oxoprostaglandin E2 + NADH + H(+)</text>
        <dbReference type="Rhea" id="RHEA:11876"/>
        <dbReference type="ChEBI" id="CHEBI:15378"/>
        <dbReference type="ChEBI" id="CHEBI:57400"/>
        <dbReference type="ChEBI" id="CHEBI:57540"/>
        <dbReference type="ChEBI" id="CHEBI:57945"/>
        <dbReference type="ChEBI" id="CHEBI:606564"/>
        <dbReference type="EC" id="1.1.1.141"/>
    </reaction>
    <physiologicalReaction direction="left-to-right" evidence="18">
        <dbReference type="Rhea" id="RHEA:11877"/>
    </physiologicalReaction>
</comment>
<dbReference type="Gene3D" id="3.40.50.720">
    <property type="entry name" value="NAD(P)-binding Rossmann-like Domain"/>
    <property type="match status" value="1"/>
</dbReference>
<evidence type="ECO:0000256" key="4">
    <source>
        <dbReference type="ARBA" id="ARBA00039060"/>
    </source>
</evidence>
<dbReference type="AlphaFoldDB" id="A0A9P0MI33"/>
<comment type="catalytic activity">
    <reaction evidence="11">
        <text>14-hydroxy-(4Z,7Z,10Z,12E,16Z,19Z)-docosahexaenoate + NAD(+) = 14-oxo-(4Z,7Z,10Z,12E,16Z,19Z)-docosahexaenoate + NADH + H(+)</text>
        <dbReference type="Rhea" id="RHEA:48952"/>
        <dbReference type="ChEBI" id="CHEBI:15378"/>
        <dbReference type="ChEBI" id="CHEBI:57540"/>
        <dbReference type="ChEBI" id="CHEBI:57945"/>
        <dbReference type="ChEBI" id="CHEBI:90866"/>
        <dbReference type="ChEBI" id="CHEBI:90867"/>
    </reaction>
    <physiologicalReaction direction="left-to-right" evidence="11">
        <dbReference type="Rhea" id="RHEA:48953"/>
    </physiologicalReaction>
</comment>
<dbReference type="EC" id="1.1.1.232" evidence="4"/>
<dbReference type="PRINTS" id="PR00080">
    <property type="entry name" value="SDRFAMILY"/>
</dbReference>
<comment type="catalytic activity">
    <reaction evidence="10">
        <text>resolvin D1 + NAD(+) = 8-oxoresolvin D1 + NADH + H(+)</text>
        <dbReference type="Rhea" id="RHEA:50124"/>
        <dbReference type="ChEBI" id="CHEBI:15378"/>
        <dbReference type="ChEBI" id="CHEBI:57540"/>
        <dbReference type="ChEBI" id="CHEBI:57945"/>
        <dbReference type="ChEBI" id="CHEBI:132079"/>
        <dbReference type="ChEBI" id="CHEBI:132080"/>
    </reaction>
    <physiologicalReaction direction="left-to-right" evidence="10">
        <dbReference type="Rhea" id="RHEA:50125"/>
    </physiologicalReaction>
</comment>
<protein>
    <recommendedName>
        <fullName evidence="5">15-hydroxyprostaglandin dehydrogenase [NAD(+)]</fullName>
        <ecNumber evidence="3">1.1.1.141</ecNumber>
        <ecNumber evidence="4">1.1.1.232</ecNumber>
    </recommendedName>
    <alternativeName>
        <fullName evidence="7">Eicosanoid/docosanoid dehydrogenase [NAD(+)]</fullName>
    </alternativeName>
    <alternativeName>
        <fullName evidence="6">Prostaglandin dehydrogenase 1</fullName>
    </alternativeName>
</protein>
<dbReference type="OrthoDB" id="417891at2759"/>
<dbReference type="InterPro" id="IPR036291">
    <property type="entry name" value="NAD(P)-bd_dom_sf"/>
</dbReference>
<evidence type="ECO:0000256" key="15">
    <source>
        <dbReference type="ARBA" id="ARBA00048393"/>
    </source>
</evidence>
<sequence>MASAAPIQLMELKGKVALITGGATGIGLAMADSLLAEGLKKVYISGNIDKDGEEAVREMTKKYGEGRCSFKHLDVTSLQQFEEVVKEIVSTEGGLDILLNNAGIVNERKWELQTDVNINGTMRGCLLALKYMANRGACIVNTSSIACFDPVPYLPGYSASKSAITGLSRAFGDPLLFKEHNIRFLVVAPGATKTGIGNITPASYHYNEEWGRINLEQFYSAQDQGPEAVGKGTVYIIKYGSSGSVWVVEHNQLLRVTQPKRESYQTKIMDL</sequence>
<dbReference type="Pfam" id="PF00106">
    <property type="entry name" value="adh_short"/>
    <property type="match status" value="1"/>
</dbReference>
<evidence type="ECO:0000256" key="6">
    <source>
        <dbReference type="ARBA" id="ARBA00041812"/>
    </source>
</evidence>
<comment type="catalytic activity">
    <reaction evidence="20">
        <text>(15S)-hydroxy-(5Z,8Z,11Z,13E)-eicosatetraenoate + NAD(+) = 15-oxo-(5Z,8Z,11Z,13E)-eicosatetraenoate + NADH + H(+)</text>
        <dbReference type="Rhea" id="RHEA:23260"/>
        <dbReference type="ChEBI" id="CHEBI:15378"/>
        <dbReference type="ChEBI" id="CHEBI:57409"/>
        <dbReference type="ChEBI" id="CHEBI:57410"/>
        <dbReference type="ChEBI" id="CHEBI:57540"/>
        <dbReference type="ChEBI" id="CHEBI:57945"/>
        <dbReference type="EC" id="1.1.1.232"/>
    </reaction>
    <physiologicalReaction direction="left-to-right" evidence="20">
        <dbReference type="Rhea" id="RHEA:23261"/>
    </physiologicalReaction>
</comment>
<dbReference type="PANTHER" id="PTHR44229:SF4">
    <property type="entry name" value="15-HYDROXYPROSTAGLANDIN DEHYDROGENASE [NAD(+)]"/>
    <property type="match status" value="1"/>
</dbReference>
<comment type="catalytic activity">
    <reaction evidence="13">
        <text>(11R)-hydroxy-(5Z,8Z,12E,14Z)-eicosatetraenoate + NAD(+) = 11-oxo-(5Z,8Z,12E,14Z)-eicosatetraenoate + NADH + H(+)</text>
        <dbReference type="Rhea" id="RHEA:48640"/>
        <dbReference type="ChEBI" id="CHEBI:15378"/>
        <dbReference type="ChEBI" id="CHEBI:57540"/>
        <dbReference type="ChEBI" id="CHEBI:57945"/>
        <dbReference type="ChEBI" id="CHEBI:78836"/>
        <dbReference type="ChEBI" id="CHEBI:90697"/>
    </reaction>
    <physiologicalReaction direction="left-to-right" evidence="13">
        <dbReference type="Rhea" id="RHEA:48641"/>
    </physiologicalReaction>
</comment>
<comment type="catalytic activity">
    <reaction evidence="17">
        <text>prostaglandin A1 + NAD(+) = 15-oxo-prostaglandin A1 + NADH + H(+)</text>
        <dbReference type="Rhea" id="RHEA:41263"/>
        <dbReference type="ChEBI" id="CHEBI:15378"/>
        <dbReference type="ChEBI" id="CHEBI:57398"/>
        <dbReference type="ChEBI" id="CHEBI:57540"/>
        <dbReference type="ChEBI" id="CHEBI:57945"/>
        <dbReference type="ChEBI" id="CHEBI:85072"/>
    </reaction>
    <physiologicalReaction direction="left-to-right" evidence="17">
        <dbReference type="Rhea" id="RHEA:41264"/>
    </physiologicalReaction>
</comment>
<evidence type="ECO:0000256" key="22">
    <source>
        <dbReference type="RuleBase" id="RU000363"/>
    </source>
</evidence>
<keyword evidence="24" id="KW-1185">Reference proteome</keyword>
<dbReference type="InterPro" id="IPR020904">
    <property type="entry name" value="Sc_DH/Rdtase_CS"/>
</dbReference>
<evidence type="ECO:0000256" key="12">
    <source>
        <dbReference type="ARBA" id="ARBA00048140"/>
    </source>
</evidence>
<evidence type="ECO:0000313" key="24">
    <source>
        <dbReference type="Proteomes" id="UP001152798"/>
    </source>
</evidence>
<comment type="catalytic activity">
    <reaction evidence="21">
        <text>resolvin E1 + NAD(+) = 18-oxo-resolvin E1 + NADH + H(+)</text>
        <dbReference type="Rhea" id="RHEA:49244"/>
        <dbReference type="ChEBI" id="CHEBI:15378"/>
        <dbReference type="ChEBI" id="CHEBI:57540"/>
        <dbReference type="ChEBI" id="CHEBI:57945"/>
        <dbReference type="ChEBI" id="CHEBI:91000"/>
        <dbReference type="ChEBI" id="CHEBI:91001"/>
    </reaction>
    <physiologicalReaction direction="left-to-right" evidence="21">
        <dbReference type="Rhea" id="RHEA:49245"/>
    </physiologicalReaction>
</comment>
<evidence type="ECO:0000256" key="1">
    <source>
        <dbReference type="ARBA" id="ARBA00006484"/>
    </source>
</evidence>
<evidence type="ECO:0000256" key="5">
    <source>
        <dbReference type="ARBA" id="ARBA00040276"/>
    </source>
</evidence>
<evidence type="ECO:0000256" key="21">
    <source>
        <dbReference type="ARBA" id="ARBA00049188"/>
    </source>
</evidence>
<evidence type="ECO:0000256" key="18">
    <source>
        <dbReference type="ARBA" id="ARBA00048739"/>
    </source>
</evidence>
<comment type="function">
    <text evidence="8">Catalyzes the NAD-dependent dehydrogenation (oxidation) of a broad array of hydroxylated polyunsaturated fatty acids (mainly eicosanoids and docosanoids, including prostaglandins, lipoxins and resolvins), yielding their corresponding keto (oxo) metabolites. Decreases the levels of the pro-proliferative prostaglandins such as prostaglandin E2 (whose activity is increased in cancer because of an increase in the expression of cyclooxygenase 2) and generates oxo-fatty acid products that can profoundly influence cell function by abrogating pro-inflammatory cytokine expression. Converts resolvins E1, D1 and D2 to their oxo products, which represents a mode of resolvin inactivation. Resolvin E1 plays important roles during the resolution phase of acute inflammation, while resolvins D1 and D2 have a unique role in obesity-induced adipose inflammation.</text>
</comment>
<dbReference type="PRINTS" id="PR00081">
    <property type="entry name" value="GDHRDH"/>
</dbReference>
<evidence type="ECO:0000256" key="16">
    <source>
        <dbReference type="ARBA" id="ARBA00048535"/>
    </source>
</evidence>
<organism evidence="23 24">
    <name type="scientific">Nezara viridula</name>
    <name type="common">Southern green stink bug</name>
    <name type="synonym">Cimex viridulus</name>
    <dbReference type="NCBI Taxonomy" id="85310"/>
    <lineage>
        <taxon>Eukaryota</taxon>
        <taxon>Metazoa</taxon>
        <taxon>Ecdysozoa</taxon>
        <taxon>Arthropoda</taxon>
        <taxon>Hexapoda</taxon>
        <taxon>Insecta</taxon>
        <taxon>Pterygota</taxon>
        <taxon>Neoptera</taxon>
        <taxon>Paraneoptera</taxon>
        <taxon>Hemiptera</taxon>
        <taxon>Heteroptera</taxon>
        <taxon>Panheteroptera</taxon>
        <taxon>Pentatomomorpha</taxon>
        <taxon>Pentatomoidea</taxon>
        <taxon>Pentatomidae</taxon>
        <taxon>Pentatominae</taxon>
        <taxon>Nezara</taxon>
    </lineage>
</organism>